<organism evidence="17 18">
    <name type="scientific">Candidatus Caccalectryoclostridium excrementigallinarum</name>
    <dbReference type="NCBI Taxonomy" id="2840710"/>
    <lineage>
        <taxon>Bacteria</taxon>
        <taxon>Bacillati</taxon>
        <taxon>Bacillota</taxon>
        <taxon>Clostridia</taxon>
        <taxon>Christensenellales</taxon>
        <taxon>Christensenellaceae</taxon>
        <taxon>Christensenellaceae incertae sedis</taxon>
        <taxon>Candidatus Caccalectryoclostridium</taxon>
    </lineage>
</organism>
<dbReference type="SMART" id="SM00929">
    <property type="entry name" value="NADH-G_4Fe-4S_3"/>
    <property type="match status" value="1"/>
</dbReference>
<comment type="similarity">
    <text evidence="3">Belongs to the complex I 75 kDa subunit family.</text>
</comment>
<dbReference type="SUPFAM" id="SSF54862">
    <property type="entry name" value="4Fe-4S ferredoxins"/>
    <property type="match status" value="1"/>
</dbReference>
<dbReference type="InterPro" id="IPR001041">
    <property type="entry name" value="2Fe-2S_ferredoxin-type"/>
</dbReference>
<reference evidence="17" key="2">
    <citation type="journal article" date="2021" name="PeerJ">
        <title>Extensive microbial diversity within the chicken gut microbiome revealed by metagenomics and culture.</title>
        <authorList>
            <person name="Gilroy R."/>
            <person name="Ravi A."/>
            <person name="Getino M."/>
            <person name="Pursley I."/>
            <person name="Horton D.L."/>
            <person name="Alikhan N.F."/>
            <person name="Baker D."/>
            <person name="Gharbi K."/>
            <person name="Hall N."/>
            <person name="Watson M."/>
            <person name="Adriaenssens E.M."/>
            <person name="Foster-Nyarko E."/>
            <person name="Jarju S."/>
            <person name="Secka A."/>
            <person name="Antonio M."/>
            <person name="Oren A."/>
            <person name="Chaudhuri R.R."/>
            <person name="La Ragione R."/>
            <person name="Hildebrand F."/>
            <person name="Pallen M.J."/>
        </authorList>
    </citation>
    <scope>NUCLEOTIDE SEQUENCE</scope>
    <source>
        <strain evidence="17">9366</strain>
    </source>
</reference>
<evidence type="ECO:0000259" key="15">
    <source>
        <dbReference type="PROSITE" id="PS51379"/>
    </source>
</evidence>
<dbReference type="Gene3D" id="3.40.950.10">
    <property type="entry name" value="Fe-only Hydrogenase (Larger Subunit), Chain L, domain 3"/>
    <property type="match status" value="1"/>
</dbReference>
<evidence type="ECO:0000256" key="6">
    <source>
        <dbReference type="ARBA" id="ARBA00022723"/>
    </source>
</evidence>
<evidence type="ECO:0000256" key="9">
    <source>
        <dbReference type="ARBA" id="ARBA00023004"/>
    </source>
</evidence>
<feature type="domain" description="4Fe-4S His(Cys)3-ligated-type" evidence="16">
    <location>
        <begin position="81"/>
        <end position="120"/>
    </location>
</feature>
<dbReference type="InterPro" id="IPR019574">
    <property type="entry name" value="NADH_UbQ_OxRdtase_Gsu_4Fe4S-bd"/>
</dbReference>
<keyword evidence="9" id="KW-0408">Iron</keyword>
<evidence type="ECO:0000313" key="18">
    <source>
        <dbReference type="Proteomes" id="UP000824145"/>
    </source>
</evidence>
<feature type="domain" description="2Fe-2S ferredoxin-type" evidence="14">
    <location>
        <begin position="2"/>
        <end position="81"/>
    </location>
</feature>
<dbReference type="InterPro" id="IPR000283">
    <property type="entry name" value="NADH_UbQ_OxRdtase_75kDa_su_CS"/>
</dbReference>
<dbReference type="GO" id="GO:0051539">
    <property type="term" value="F:4 iron, 4 sulfur cluster binding"/>
    <property type="evidence" value="ECO:0007669"/>
    <property type="project" value="UniProtKB-KW"/>
</dbReference>
<evidence type="ECO:0000256" key="2">
    <source>
        <dbReference type="ARBA" id="ARBA00004370"/>
    </source>
</evidence>
<evidence type="ECO:0000259" key="16">
    <source>
        <dbReference type="PROSITE" id="PS51839"/>
    </source>
</evidence>
<dbReference type="InterPro" id="IPR009016">
    <property type="entry name" value="Fe_hydrogenase"/>
</dbReference>
<dbReference type="GO" id="GO:0051537">
    <property type="term" value="F:2 iron, 2 sulfur cluster binding"/>
    <property type="evidence" value="ECO:0007669"/>
    <property type="project" value="UniProtKB-KW"/>
</dbReference>
<dbReference type="SUPFAM" id="SSF53920">
    <property type="entry name" value="Fe-only hydrogenase"/>
    <property type="match status" value="1"/>
</dbReference>
<dbReference type="Gene3D" id="3.10.20.740">
    <property type="match status" value="1"/>
</dbReference>
<dbReference type="SMART" id="SM00902">
    <property type="entry name" value="Fe_hyd_SSU"/>
    <property type="match status" value="1"/>
</dbReference>
<dbReference type="Pfam" id="PF12838">
    <property type="entry name" value="Fer4_7"/>
    <property type="match status" value="1"/>
</dbReference>
<keyword evidence="5" id="KW-0001">2Fe-2S</keyword>
<keyword evidence="10" id="KW-0411">Iron-sulfur</keyword>
<keyword evidence="12" id="KW-0472">Membrane</keyword>
<dbReference type="Pfam" id="PF10588">
    <property type="entry name" value="NADH-G_4Fe-4S_3"/>
    <property type="match status" value="1"/>
</dbReference>
<dbReference type="Gene3D" id="3.30.70.20">
    <property type="match status" value="1"/>
</dbReference>
<dbReference type="Pfam" id="PF13510">
    <property type="entry name" value="Fer2_4"/>
    <property type="match status" value="1"/>
</dbReference>
<dbReference type="PROSITE" id="PS51085">
    <property type="entry name" value="2FE2S_FER_2"/>
    <property type="match status" value="1"/>
</dbReference>
<comment type="caution">
    <text evidence="17">The sequence shown here is derived from an EMBL/GenBank/DDBJ whole genome shotgun (WGS) entry which is preliminary data.</text>
</comment>
<reference evidence="17" key="1">
    <citation type="submission" date="2020-10" db="EMBL/GenBank/DDBJ databases">
        <authorList>
            <person name="Gilroy R."/>
        </authorList>
    </citation>
    <scope>NUCLEOTIDE SEQUENCE</scope>
    <source>
        <strain evidence="17">9366</strain>
    </source>
</reference>
<dbReference type="Proteomes" id="UP000824145">
    <property type="component" value="Unassembled WGS sequence"/>
</dbReference>
<dbReference type="NCBIfam" id="NF040763">
    <property type="entry name" value="FeFe_hydrog_A6"/>
    <property type="match status" value="1"/>
</dbReference>
<keyword evidence="11" id="KW-0520">NAD</keyword>
<name>A0A9D1SKD4_9FIRM</name>
<dbReference type="CDD" id="cd00207">
    <property type="entry name" value="fer2"/>
    <property type="match status" value="1"/>
</dbReference>
<evidence type="ECO:0000256" key="4">
    <source>
        <dbReference type="ARBA" id="ARBA00022485"/>
    </source>
</evidence>
<keyword evidence="6" id="KW-0479">Metal-binding</keyword>
<proteinExistence type="inferred from homology"/>
<feature type="domain" description="4Fe-4S ferredoxin-type" evidence="15">
    <location>
        <begin position="140"/>
        <end position="170"/>
    </location>
</feature>
<dbReference type="EMBL" id="DVNJ01000019">
    <property type="protein sequence ID" value="HIU62842.1"/>
    <property type="molecule type" value="Genomic_DNA"/>
</dbReference>
<keyword evidence="4" id="KW-0004">4Fe-4S</keyword>
<evidence type="ECO:0000256" key="7">
    <source>
        <dbReference type="ARBA" id="ARBA00022737"/>
    </source>
</evidence>
<dbReference type="GO" id="GO:0005506">
    <property type="term" value="F:iron ion binding"/>
    <property type="evidence" value="ECO:0007669"/>
    <property type="project" value="InterPro"/>
</dbReference>
<evidence type="ECO:0000256" key="12">
    <source>
        <dbReference type="ARBA" id="ARBA00023136"/>
    </source>
</evidence>
<dbReference type="AlphaFoldDB" id="A0A9D1SKD4"/>
<dbReference type="InterPro" id="IPR049830">
    <property type="entry name" value="HndD"/>
</dbReference>
<gene>
    <name evidence="17" type="ORF">IAB07_03630</name>
</gene>
<keyword evidence="7" id="KW-0677">Repeat</keyword>
<dbReference type="InterPro" id="IPR036010">
    <property type="entry name" value="2Fe-2S_ferredoxin-like_sf"/>
</dbReference>
<dbReference type="PROSITE" id="PS00198">
    <property type="entry name" value="4FE4S_FER_1"/>
    <property type="match status" value="1"/>
</dbReference>
<dbReference type="InterPro" id="IPR004108">
    <property type="entry name" value="Fe_hydrogenase_lsu_C"/>
</dbReference>
<accession>A0A9D1SKD4</accession>
<dbReference type="GO" id="GO:0016020">
    <property type="term" value="C:membrane"/>
    <property type="evidence" value="ECO:0007669"/>
    <property type="project" value="UniProtKB-SubCell"/>
</dbReference>
<dbReference type="PROSITE" id="PS00641">
    <property type="entry name" value="COMPLEX1_75K_1"/>
    <property type="match status" value="1"/>
</dbReference>
<dbReference type="Gene3D" id="4.10.260.20">
    <property type="entry name" value="Iron hydrogenase, small subunit"/>
    <property type="match status" value="1"/>
</dbReference>
<dbReference type="InterPro" id="IPR017900">
    <property type="entry name" value="4Fe4S_Fe_S_CS"/>
</dbReference>
<comment type="cofactor">
    <cofactor evidence="1">
        <name>[4Fe-4S] cluster</name>
        <dbReference type="ChEBI" id="CHEBI:49883"/>
    </cofactor>
</comment>
<dbReference type="InterPro" id="IPR036991">
    <property type="entry name" value="Fe_hydrogenase_ssu_sf"/>
</dbReference>
<comment type="subcellular location">
    <subcellularLocation>
        <location evidence="2">Membrane</location>
    </subcellularLocation>
</comment>
<dbReference type="PANTHER" id="PTHR11615">
    <property type="entry name" value="NITRATE, FORMATE, IRON DEHYDROGENASE"/>
    <property type="match status" value="1"/>
</dbReference>
<evidence type="ECO:0000256" key="11">
    <source>
        <dbReference type="ARBA" id="ARBA00023027"/>
    </source>
</evidence>
<evidence type="ECO:0000256" key="3">
    <source>
        <dbReference type="ARBA" id="ARBA00005404"/>
    </source>
</evidence>
<dbReference type="NCBIfam" id="TIGR02512">
    <property type="entry name" value="FeFe_hydrog_A"/>
    <property type="match status" value="1"/>
</dbReference>
<dbReference type="Gene3D" id="3.40.50.1780">
    <property type="match status" value="1"/>
</dbReference>
<dbReference type="FunFam" id="3.10.20.740:FF:000004">
    <property type="entry name" value="NADH-quinone oxidoreductase"/>
    <property type="match status" value="1"/>
</dbReference>
<evidence type="ECO:0000313" key="17">
    <source>
        <dbReference type="EMBL" id="HIU62842.1"/>
    </source>
</evidence>
<keyword evidence="8" id="KW-1278">Translocase</keyword>
<dbReference type="PROSITE" id="PS51379">
    <property type="entry name" value="4FE4S_FER_2"/>
    <property type="match status" value="2"/>
</dbReference>
<dbReference type="SUPFAM" id="SSF54292">
    <property type="entry name" value="2Fe-2S ferredoxin-like"/>
    <property type="match status" value="1"/>
</dbReference>
<dbReference type="Pfam" id="PF02906">
    <property type="entry name" value="Fe_hyd_lg_C"/>
    <property type="match status" value="1"/>
</dbReference>
<evidence type="ECO:0000256" key="10">
    <source>
        <dbReference type="ARBA" id="ARBA00023014"/>
    </source>
</evidence>
<protein>
    <submittedName>
        <fullName evidence="17">Iron hydrogenase small subunit</fullName>
    </submittedName>
</protein>
<dbReference type="GO" id="GO:0008137">
    <property type="term" value="F:NADH dehydrogenase (ubiquinone) activity"/>
    <property type="evidence" value="ECO:0007669"/>
    <property type="project" value="InterPro"/>
</dbReference>
<evidence type="ECO:0000256" key="1">
    <source>
        <dbReference type="ARBA" id="ARBA00001966"/>
    </source>
</evidence>
<evidence type="ECO:0000256" key="13">
    <source>
        <dbReference type="ARBA" id="ARBA00034078"/>
    </source>
</evidence>
<evidence type="ECO:0000259" key="14">
    <source>
        <dbReference type="PROSITE" id="PS51085"/>
    </source>
</evidence>
<dbReference type="Pfam" id="PF02256">
    <property type="entry name" value="Fe_hyd_SSU"/>
    <property type="match status" value="1"/>
</dbReference>
<dbReference type="GO" id="GO:0008901">
    <property type="term" value="F:ferredoxin hydrogenase activity"/>
    <property type="evidence" value="ECO:0007669"/>
    <property type="project" value="InterPro"/>
</dbReference>
<comment type="cofactor">
    <cofactor evidence="13">
        <name>[2Fe-2S] cluster</name>
        <dbReference type="ChEBI" id="CHEBI:190135"/>
    </cofactor>
</comment>
<evidence type="ECO:0000256" key="5">
    <source>
        <dbReference type="ARBA" id="ARBA00022714"/>
    </source>
</evidence>
<sequence>MAKINIKINGRDYSVESGTTILDACRDAGIKIPTLCYLEKINCIGACRVCVVEVKGARSLVAACTYPIDREGTEIFTNTPKVIKSRKTTVELLLSDHDQKCLSCARNTNCELQALAYELGCDAERFKGAKNVSEKDESSVCFVRDNNKCILCRRCVAVCEKVQSVSVIGANNRGFDTNIGCAFETDIKNHTCVGCGQCVVNCPTGALTEKEEIDNVLAALADPSKHVVVGTAPSVRVALGEEFGYPIGTDTEGKMVAALRRMGFDRVFDVDFAADLTIMEEGFELIHRLNEGGALPMMTSCSPAWIKFCEINYPELLPNLSTAKSPQQMFGAAVKTYYASKQGIDPKDIYVVSVMPCIAKKFEKTRPHENAAGVPDVDAVLTTRELARIIKRQGLQYNLLEEEKFDEPLGVSTGAGVIFGATGGVMEAALRTVADLVEGKELENVEYKAVRGQKGIKSATLKLGGKEIKIAVASSLANARVLMDEVKAGKSPYHFIEIMSCPGGCVNGGGQPIHDAATRQRLDVSGLRAKAIYANDKANSYRKSYKNPAIIAIYDEYLGKPGSEKAHHILHTEYIDRSKD</sequence>
<dbReference type="InterPro" id="IPR013352">
    <property type="entry name" value="Fe_hydrogenase_subset"/>
</dbReference>
<dbReference type="InterPro" id="IPR003149">
    <property type="entry name" value="Fe_hydrogenase_ssu"/>
</dbReference>
<dbReference type="InterPro" id="IPR050340">
    <property type="entry name" value="Cytosolic_Fe-S_CAF"/>
</dbReference>
<dbReference type="FunFam" id="3.30.70.20:FF:000035">
    <property type="entry name" value="Iron hydrogenase 1"/>
    <property type="match status" value="1"/>
</dbReference>
<feature type="domain" description="4Fe-4S ferredoxin-type" evidence="15">
    <location>
        <begin position="183"/>
        <end position="212"/>
    </location>
</feature>
<dbReference type="PROSITE" id="PS51839">
    <property type="entry name" value="4FE4S_HC3"/>
    <property type="match status" value="1"/>
</dbReference>
<dbReference type="InterPro" id="IPR017896">
    <property type="entry name" value="4Fe4S_Fe-S-bd"/>
</dbReference>
<dbReference type="GO" id="GO:0042773">
    <property type="term" value="P:ATP synthesis coupled electron transport"/>
    <property type="evidence" value="ECO:0007669"/>
    <property type="project" value="InterPro"/>
</dbReference>
<evidence type="ECO:0000256" key="8">
    <source>
        <dbReference type="ARBA" id="ARBA00022967"/>
    </source>
</evidence>